<dbReference type="CDD" id="cd03428">
    <property type="entry name" value="NUDIX_Ap4A_Nudt2"/>
    <property type="match status" value="1"/>
</dbReference>
<evidence type="ECO:0000259" key="8">
    <source>
        <dbReference type="PROSITE" id="PS51462"/>
    </source>
</evidence>
<dbReference type="Proteomes" id="UP000230292">
    <property type="component" value="Unassembled WGS sequence"/>
</dbReference>
<name>A0A2M7H269_9BACT</name>
<dbReference type="InterPro" id="IPR003565">
    <property type="entry name" value="Tetra_PHTase"/>
</dbReference>
<keyword evidence="4 6" id="KW-0378">Hydrolase</keyword>
<evidence type="ECO:0000256" key="3">
    <source>
        <dbReference type="ARBA" id="ARBA00022741"/>
    </source>
</evidence>
<dbReference type="GO" id="GO:0006167">
    <property type="term" value="P:AMP biosynthetic process"/>
    <property type="evidence" value="ECO:0007669"/>
    <property type="project" value="TreeGrafter"/>
</dbReference>
<dbReference type="PROSITE" id="PS51462">
    <property type="entry name" value="NUDIX"/>
    <property type="match status" value="1"/>
</dbReference>
<evidence type="ECO:0000256" key="5">
    <source>
        <dbReference type="ARBA" id="ARBA00032644"/>
    </source>
</evidence>
<evidence type="ECO:0000256" key="7">
    <source>
        <dbReference type="SAM" id="MobiDB-lite"/>
    </source>
</evidence>
<dbReference type="GO" id="GO:0006754">
    <property type="term" value="P:ATP biosynthetic process"/>
    <property type="evidence" value="ECO:0007669"/>
    <property type="project" value="TreeGrafter"/>
</dbReference>
<proteinExistence type="inferred from homology"/>
<dbReference type="PANTHER" id="PTHR21340">
    <property type="entry name" value="DIADENOSINE 5,5-P1,P4-TETRAPHOSPHATE PYROPHOSPHOHYDROLASE MUTT"/>
    <property type="match status" value="1"/>
</dbReference>
<evidence type="ECO:0000256" key="2">
    <source>
        <dbReference type="ARBA" id="ARBA00018911"/>
    </source>
</evidence>
<dbReference type="InterPro" id="IPR051325">
    <property type="entry name" value="Nudix_hydrolase_domain"/>
</dbReference>
<evidence type="ECO:0000313" key="10">
    <source>
        <dbReference type="Proteomes" id="UP000230292"/>
    </source>
</evidence>
<feature type="region of interest" description="Disordered" evidence="7">
    <location>
        <begin position="1"/>
        <end position="55"/>
    </location>
</feature>
<dbReference type="GO" id="GO:0004081">
    <property type="term" value="F:bis(5'-nucleosyl)-tetraphosphatase (asymmetrical) activity"/>
    <property type="evidence" value="ECO:0007669"/>
    <property type="project" value="TreeGrafter"/>
</dbReference>
<evidence type="ECO:0000256" key="4">
    <source>
        <dbReference type="ARBA" id="ARBA00022801"/>
    </source>
</evidence>
<dbReference type="SUPFAM" id="SSF55811">
    <property type="entry name" value="Nudix"/>
    <property type="match status" value="1"/>
</dbReference>
<protein>
    <recommendedName>
        <fullName evidence="2">Bis(5'-nucleosyl)-tetraphosphatase [asymmetrical]</fullName>
    </recommendedName>
    <alternativeName>
        <fullName evidence="5">Diadenosine 5',5'''-P1,P4-tetraphosphate asymmetrical hydrolase</fullName>
    </alternativeName>
</protein>
<comment type="similarity">
    <text evidence="1 6">Belongs to the Nudix hydrolase family.</text>
</comment>
<evidence type="ECO:0000256" key="6">
    <source>
        <dbReference type="RuleBase" id="RU003476"/>
    </source>
</evidence>
<dbReference type="InterPro" id="IPR020084">
    <property type="entry name" value="NUDIX_hydrolase_CS"/>
</dbReference>
<organism evidence="9 10">
    <name type="scientific">Candidatus Kerfeldbacteria bacterium CG15_BIG_FIL_POST_REV_8_21_14_020_45_12</name>
    <dbReference type="NCBI Taxonomy" id="2014247"/>
    <lineage>
        <taxon>Bacteria</taxon>
        <taxon>Candidatus Kerfeldiibacteriota</taxon>
    </lineage>
</organism>
<gene>
    <name evidence="9" type="ORF">COW24_05980</name>
</gene>
<feature type="compositionally biased region" description="Basic residues" evidence="7">
    <location>
        <begin position="37"/>
        <end position="55"/>
    </location>
</feature>
<comment type="caution">
    <text evidence="9">The sequence shown here is derived from an EMBL/GenBank/DDBJ whole genome shotgun (WGS) entry which is preliminary data.</text>
</comment>
<dbReference type="PRINTS" id="PR00502">
    <property type="entry name" value="NUDIXFAMILY"/>
</dbReference>
<dbReference type="EMBL" id="PFGC01000062">
    <property type="protein sequence ID" value="PIW36326.1"/>
    <property type="molecule type" value="Genomic_DNA"/>
</dbReference>
<evidence type="ECO:0000313" key="9">
    <source>
        <dbReference type="EMBL" id="PIW36326.1"/>
    </source>
</evidence>
<accession>A0A2M7H269</accession>
<dbReference type="InterPro" id="IPR020476">
    <property type="entry name" value="Nudix_hydrolase"/>
</dbReference>
<dbReference type="PANTHER" id="PTHR21340:SF0">
    <property type="entry name" value="BIS(5'-NUCLEOSYL)-TETRAPHOSPHATASE [ASYMMETRICAL]"/>
    <property type="match status" value="1"/>
</dbReference>
<dbReference type="GO" id="GO:0000166">
    <property type="term" value="F:nucleotide binding"/>
    <property type="evidence" value="ECO:0007669"/>
    <property type="project" value="UniProtKB-KW"/>
</dbReference>
<dbReference type="Pfam" id="PF00293">
    <property type="entry name" value="NUDIX"/>
    <property type="match status" value="1"/>
</dbReference>
<dbReference type="InterPro" id="IPR015797">
    <property type="entry name" value="NUDIX_hydrolase-like_dom_sf"/>
</dbReference>
<dbReference type="InterPro" id="IPR000086">
    <property type="entry name" value="NUDIX_hydrolase_dom"/>
</dbReference>
<evidence type="ECO:0000256" key="1">
    <source>
        <dbReference type="ARBA" id="ARBA00005582"/>
    </source>
</evidence>
<keyword evidence="3" id="KW-0547">Nucleotide-binding</keyword>
<dbReference type="Gene3D" id="3.90.79.10">
    <property type="entry name" value="Nucleoside Triphosphate Pyrophosphohydrolase"/>
    <property type="match status" value="1"/>
</dbReference>
<reference evidence="9 10" key="1">
    <citation type="submission" date="2017-09" db="EMBL/GenBank/DDBJ databases">
        <title>Depth-based differentiation of microbial function through sediment-hosted aquifers and enrichment of novel symbionts in the deep terrestrial subsurface.</title>
        <authorList>
            <person name="Probst A.J."/>
            <person name="Ladd B."/>
            <person name="Jarett J.K."/>
            <person name="Geller-Mcgrath D.E."/>
            <person name="Sieber C.M."/>
            <person name="Emerson J.B."/>
            <person name="Anantharaman K."/>
            <person name="Thomas B.C."/>
            <person name="Malmstrom R."/>
            <person name="Stieglmeier M."/>
            <person name="Klingl A."/>
            <person name="Woyke T."/>
            <person name="Ryan C.M."/>
            <person name="Banfield J.F."/>
        </authorList>
    </citation>
    <scope>NUCLEOTIDE SEQUENCE [LARGE SCALE GENOMIC DNA]</scope>
    <source>
        <strain evidence="9">CG15_BIG_FIL_POST_REV_8_21_14_020_45_12</strain>
    </source>
</reference>
<dbReference type="PROSITE" id="PS00893">
    <property type="entry name" value="NUDIX_BOX"/>
    <property type="match status" value="1"/>
</dbReference>
<sequence length="191" mass="22059">MSTIVNKGGSGKEGRPATQSSGAVTKAQPRQDAVSRNKQRKNVAKKKVATAKRGTKNVEVSRSVGAVVLNSKYQVLLVFQKKNRYWEFPKGKIEAGERELDTLKREIFEETGIRRFRMVQGFRRVMYYDFRFQGRVIQRKVVYFLIKTADKVEISAEHSRFTWMSLQSAKKRLKHKNQISLLDDVIKQIYG</sequence>
<dbReference type="AlphaFoldDB" id="A0A2M7H269"/>
<feature type="domain" description="Nudix hydrolase" evidence="8">
    <location>
        <begin position="59"/>
        <end position="187"/>
    </location>
</feature>